<dbReference type="GO" id="GO:0000725">
    <property type="term" value="P:recombinational repair"/>
    <property type="evidence" value="ECO:0007669"/>
    <property type="project" value="UniProtKB-UniRule"/>
</dbReference>
<dbReference type="Pfam" id="PF18073">
    <property type="entry name" value="Zn_ribbon_LapB"/>
    <property type="match status" value="1"/>
</dbReference>
<evidence type="ECO:0000256" key="1">
    <source>
        <dbReference type="ARBA" id="ARBA00022723"/>
    </source>
</evidence>
<dbReference type="GO" id="GO:0004176">
    <property type="term" value="F:ATP-dependent peptidase activity"/>
    <property type="evidence" value="ECO:0007669"/>
    <property type="project" value="InterPro"/>
</dbReference>
<dbReference type="GO" id="GO:0004252">
    <property type="term" value="F:serine-type endopeptidase activity"/>
    <property type="evidence" value="ECO:0007669"/>
    <property type="project" value="InterPro"/>
</dbReference>
<evidence type="ECO:0000256" key="8">
    <source>
        <dbReference type="ARBA" id="ARBA00023016"/>
    </source>
</evidence>
<evidence type="ECO:0000256" key="3">
    <source>
        <dbReference type="ARBA" id="ARBA00022763"/>
    </source>
</evidence>
<comment type="function">
    <text evidence="11">Plays a role in repairing double-strand DNA breaks, probably involving stabilizing or processing branched DNA or blocked replication forks.</text>
</comment>
<organism evidence="15 16">
    <name type="scientific">Desulfocicer vacuolatum DSM 3385</name>
    <dbReference type="NCBI Taxonomy" id="1121400"/>
    <lineage>
        <taxon>Bacteria</taxon>
        <taxon>Pseudomonadati</taxon>
        <taxon>Thermodesulfobacteriota</taxon>
        <taxon>Desulfobacteria</taxon>
        <taxon>Desulfobacterales</taxon>
        <taxon>Desulfobacteraceae</taxon>
        <taxon>Desulfocicer</taxon>
    </lineage>
</organism>
<dbReference type="InterPro" id="IPR014721">
    <property type="entry name" value="Ribsml_uS5_D2-typ_fold_subgr"/>
</dbReference>
<dbReference type="Gene3D" id="3.30.230.10">
    <property type="match status" value="1"/>
</dbReference>
<keyword evidence="3 11" id="KW-0227">DNA damage</keyword>
<keyword evidence="4 13" id="KW-0863">Zinc-finger</keyword>
<reference evidence="15 16" key="1">
    <citation type="submission" date="2017-04" db="EMBL/GenBank/DDBJ databases">
        <authorList>
            <person name="Afonso C.L."/>
            <person name="Miller P.J."/>
            <person name="Scott M.A."/>
            <person name="Spackman E."/>
            <person name="Goraichik I."/>
            <person name="Dimitrov K.M."/>
            <person name="Suarez D.L."/>
            <person name="Swayne D.E."/>
        </authorList>
    </citation>
    <scope>NUCLEOTIDE SEQUENCE [LARGE SCALE GENOMIC DNA]</scope>
    <source>
        <strain evidence="15 16">DSM 3385</strain>
    </source>
</reference>
<evidence type="ECO:0000256" key="13">
    <source>
        <dbReference type="RuleBase" id="RU003555"/>
    </source>
</evidence>
<dbReference type="EMBL" id="FWXY01000004">
    <property type="protein sequence ID" value="SMC55448.1"/>
    <property type="molecule type" value="Genomic_DNA"/>
</dbReference>
<dbReference type="GO" id="GO:0006508">
    <property type="term" value="P:proteolysis"/>
    <property type="evidence" value="ECO:0007669"/>
    <property type="project" value="InterPro"/>
</dbReference>
<feature type="domain" description="RecA family profile 1" evidence="14">
    <location>
        <begin position="75"/>
        <end position="224"/>
    </location>
</feature>
<dbReference type="GO" id="GO:0140664">
    <property type="term" value="F:ATP-dependent DNA damage sensor activity"/>
    <property type="evidence" value="ECO:0007669"/>
    <property type="project" value="InterPro"/>
</dbReference>
<accession>A0A1W2A584</accession>
<dbReference type="InterPro" id="IPR008269">
    <property type="entry name" value="Lon_proteolytic"/>
</dbReference>
<dbReference type="Proteomes" id="UP000192418">
    <property type="component" value="Unassembled WGS sequence"/>
</dbReference>
<evidence type="ECO:0000256" key="7">
    <source>
        <dbReference type="ARBA" id="ARBA00022840"/>
    </source>
</evidence>
<keyword evidence="5" id="KW-0378">Hydrolase</keyword>
<proteinExistence type="inferred from homology"/>
<evidence type="ECO:0000256" key="6">
    <source>
        <dbReference type="ARBA" id="ARBA00022833"/>
    </source>
</evidence>
<dbReference type="GO" id="GO:0005829">
    <property type="term" value="C:cytosol"/>
    <property type="evidence" value="ECO:0007669"/>
    <property type="project" value="TreeGrafter"/>
</dbReference>
<dbReference type="SMART" id="SM00382">
    <property type="entry name" value="AAA"/>
    <property type="match status" value="1"/>
</dbReference>
<evidence type="ECO:0000256" key="11">
    <source>
        <dbReference type="HAMAP-Rule" id="MF_01498"/>
    </source>
</evidence>
<dbReference type="InterPro" id="IPR041166">
    <property type="entry name" value="Rubredoxin_2"/>
</dbReference>
<feature type="binding site" evidence="11">
    <location>
        <begin position="104"/>
        <end position="111"/>
    </location>
    <ligand>
        <name>ATP</name>
        <dbReference type="ChEBI" id="CHEBI:30616"/>
    </ligand>
</feature>
<dbReference type="InterPro" id="IPR014774">
    <property type="entry name" value="KaiC-like_dom"/>
</dbReference>
<dbReference type="GO" id="GO:0008270">
    <property type="term" value="F:zinc ion binding"/>
    <property type="evidence" value="ECO:0007669"/>
    <property type="project" value="UniProtKB-KW"/>
</dbReference>
<gene>
    <name evidence="11" type="primary">radA</name>
    <name evidence="15" type="ORF">SAMN02746065_10495</name>
</gene>
<keyword evidence="10 11" id="KW-0234">DNA repair</keyword>
<comment type="domain">
    <text evidence="11">The middle region has homology to RecA with ATPase motifs including the RadA KNRFG motif, while the C-terminus is homologous to Lon protease.</text>
</comment>
<keyword evidence="9 11" id="KW-0238">DNA-binding</keyword>
<dbReference type="AlphaFoldDB" id="A0A1W2A584"/>
<dbReference type="NCBIfam" id="TIGR00416">
    <property type="entry name" value="sms"/>
    <property type="match status" value="1"/>
</dbReference>
<evidence type="ECO:0000256" key="12">
    <source>
        <dbReference type="NCBIfam" id="TIGR00416"/>
    </source>
</evidence>
<dbReference type="SUPFAM" id="SSF54211">
    <property type="entry name" value="Ribosomal protein S5 domain 2-like"/>
    <property type="match status" value="1"/>
</dbReference>
<feature type="short sequence motif" description="RadA KNRFG motif" evidence="11">
    <location>
        <begin position="261"/>
        <end position="265"/>
    </location>
</feature>
<keyword evidence="16" id="KW-1185">Reference proteome</keyword>
<keyword evidence="6 13" id="KW-0862">Zinc</keyword>
<dbReference type="InterPro" id="IPR004504">
    <property type="entry name" value="DNA_repair_RadA"/>
</dbReference>
<evidence type="ECO:0000313" key="16">
    <source>
        <dbReference type="Proteomes" id="UP000192418"/>
    </source>
</evidence>
<evidence type="ECO:0000256" key="2">
    <source>
        <dbReference type="ARBA" id="ARBA00022741"/>
    </source>
</evidence>
<comment type="similarity">
    <text evidence="11 13">Belongs to the RecA family. RadA subfamily.</text>
</comment>
<evidence type="ECO:0000256" key="5">
    <source>
        <dbReference type="ARBA" id="ARBA00022801"/>
    </source>
</evidence>
<dbReference type="Pfam" id="PF05362">
    <property type="entry name" value="Lon_C"/>
    <property type="match status" value="1"/>
</dbReference>
<keyword evidence="8 11" id="KW-0346">Stress response</keyword>
<name>A0A1W2A584_9BACT</name>
<dbReference type="InterPro" id="IPR020588">
    <property type="entry name" value="RecA_ATP-bd"/>
</dbReference>
<dbReference type="PRINTS" id="PR01874">
    <property type="entry name" value="DNAREPAIRADA"/>
</dbReference>
<evidence type="ECO:0000259" key="14">
    <source>
        <dbReference type="PROSITE" id="PS50162"/>
    </source>
</evidence>
<dbReference type="PANTHER" id="PTHR32472">
    <property type="entry name" value="DNA REPAIR PROTEIN RADA"/>
    <property type="match status" value="1"/>
</dbReference>
<evidence type="ECO:0000256" key="10">
    <source>
        <dbReference type="ARBA" id="ARBA00023204"/>
    </source>
</evidence>
<dbReference type="Pfam" id="PF06745">
    <property type="entry name" value="ATPase"/>
    <property type="match status" value="1"/>
</dbReference>
<evidence type="ECO:0000256" key="4">
    <source>
        <dbReference type="ARBA" id="ARBA00022771"/>
    </source>
</evidence>
<dbReference type="InterPro" id="IPR027417">
    <property type="entry name" value="P-loop_NTPase"/>
</dbReference>
<evidence type="ECO:0000256" key="9">
    <source>
        <dbReference type="ARBA" id="ARBA00023125"/>
    </source>
</evidence>
<comment type="function">
    <text evidence="13">DNA-dependent ATPase involved in processing of recombination intermediates, plays a role in repairing DNA breaks. Stimulates the branch migration of RecA-mediated strand transfer reactions, allowing the 3' invading strand to extend heteroduplex DNA faster. Binds ssDNA in the presence of ADP but not other nucleotides, has ATPase activity that is stimulated by ssDNA and various branched DNA structures, but inhibited by SSB. Does not have RecA's homology-searching function.</text>
</comment>
<dbReference type="SUPFAM" id="SSF52540">
    <property type="entry name" value="P-loop containing nucleoside triphosphate hydrolases"/>
    <property type="match status" value="1"/>
</dbReference>
<dbReference type="STRING" id="1121400.SAMN02746065_10495"/>
<dbReference type="InterPro" id="IPR003593">
    <property type="entry name" value="AAA+_ATPase"/>
</dbReference>
<dbReference type="Gene3D" id="3.40.50.300">
    <property type="entry name" value="P-loop containing nucleotide triphosphate hydrolases"/>
    <property type="match status" value="1"/>
</dbReference>
<keyword evidence="2 11" id="KW-0547">Nucleotide-binding</keyword>
<evidence type="ECO:0000313" key="15">
    <source>
        <dbReference type="EMBL" id="SMC55448.1"/>
    </source>
</evidence>
<dbReference type="HAMAP" id="MF_01498">
    <property type="entry name" value="RadA_bact"/>
    <property type="match status" value="1"/>
</dbReference>
<feature type="region of interest" description="Lon-protease-like" evidence="11">
    <location>
        <begin position="360"/>
        <end position="462"/>
    </location>
</feature>
<keyword evidence="1 11" id="KW-0479">Metal-binding</keyword>
<dbReference type="RefSeq" id="WP_232367049.1">
    <property type="nucleotide sequence ID" value="NZ_FWXY01000004.1"/>
</dbReference>
<dbReference type="GO" id="GO:0005524">
    <property type="term" value="F:ATP binding"/>
    <property type="evidence" value="ECO:0007669"/>
    <property type="project" value="UniProtKB-UniRule"/>
</dbReference>
<protein>
    <recommendedName>
        <fullName evidence="11 12">DNA repair protein RadA</fullName>
    </recommendedName>
</protein>
<dbReference type="PROSITE" id="PS50162">
    <property type="entry name" value="RECA_2"/>
    <property type="match status" value="1"/>
</dbReference>
<dbReference type="FunFam" id="3.40.50.300:FF:000050">
    <property type="entry name" value="DNA repair protein RadA"/>
    <property type="match status" value="1"/>
</dbReference>
<dbReference type="PANTHER" id="PTHR32472:SF10">
    <property type="entry name" value="DNA REPAIR PROTEIN RADA-LIKE PROTEIN"/>
    <property type="match status" value="1"/>
</dbReference>
<keyword evidence="7 11" id="KW-0067">ATP-binding</keyword>
<sequence>MKCILWGNILKKKERLIFRCQSCGHETHQWMGKCPGCGEWDTLSGEKPKDDTTPGARFSRTRTAAVPMGAIEFDEDPRIETGIQEFDRVLGGGIVPGTLVLIGGDPGVGKSTLMLQALSRLAESGKKTLYVSGEESIRQIKMRGNRLSSGATSMLVAAETDLDSIISMAESEKPHAMVVDSIQTVYNPEIASTPGSVTQIREASIRLLNMAKQAGVPLFLVGHVTKIGAIAGPRIMEHMVDTVLYFEGDRSHVFRILRAVKNRFGSTNEIGVFEMKEKGLAQVPNPSEIFLAERSVNAPGSVVTASMEGTRPILIEVQGLASSSGLGNPRRTVLGLDPNRVALIAAVMEKRLGINLSGLDIFMNVAGGVKVVEPAADLAIGVALASSFLDMAVPEGVTVIGEIGLTGEIRAAGHVEARVKEAAKMGFTRCLLPQNNIKQLPDIPGLAIQGVTSLKQVVELLF</sequence>
<dbReference type="CDD" id="cd01121">
    <property type="entry name" value="RadA_SMS_N"/>
    <property type="match status" value="1"/>
</dbReference>
<dbReference type="InterPro" id="IPR020568">
    <property type="entry name" value="Ribosomal_Su5_D2-typ_SF"/>
</dbReference>
<dbReference type="GO" id="GO:0003684">
    <property type="term" value="F:damaged DNA binding"/>
    <property type="evidence" value="ECO:0007669"/>
    <property type="project" value="InterPro"/>
</dbReference>